<evidence type="ECO:0000313" key="4">
    <source>
        <dbReference type="Proteomes" id="UP001304671"/>
    </source>
</evidence>
<dbReference type="InterPro" id="IPR012910">
    <property type="entry name" value="Plug_dom"/>
</dbReference>
<dbReference type="Gene3D" id="2.170.130.10">
    <property type="entry name" value="TonB-dependent receptor, plug domain"/>
    <property type="match status" value="1"/>
</dbReference>
<dbReference type="InterPro" id="IPR008969">
    <property type="entry name" value="CarboxyPept-like_regulatory"/>
</dbReference>
<accession>A0ABU5QMK2</accession>
<keyword evidence="4" id="KW-1185">Reference proteome</keyword>
<proteinExistence type="predicted"/>
<comment type="caution">
    <text evidence="3">The sequence shown here is derived from an EMBL/GenBank/DDBJ whole genome shotgun (WGS) entry which is preliminary data.</text>
</comment>
<feature type="signal peptide" evidence="1">
    <location>
        <begin position="1"/>
        <end position="22"/>
    </location>
</feature>
<feature type="domain" description="TonB-dependent receptor plug" evidence="2">
    <location>
        <begin position="140"/>
        <end position="219"/>
    </location>
</feature>
<name>A0ABU5QMK2_9BACT</name>
<dbReference type="Pfam" id="PF13715">
    <property type="entry name" value="CarbopepD_reg_2"/>
    <property type="match status" value="1"/>
</dbReference>
<dbReference type="Gene3D" id="2.60.40.1120">
    <property type="entry name" value="Carboxypeptidase-like, regulatory domain"/>
    <property type="match status" value="1"/>
</dbReference>
<sequence>MMKTFTYLLILYFLFIATQVFSQTTVTGKVLDEKGKGLPGANISLKGSYDGATADADGNFRFTSTEKGEQILVCTFVGFDTFNKSILMDQKNIEVIFKLKESANELNTVTVTAGTFEASDEKKTTLIKPLDIVTTAGGGADITKTMTLLTPGSQRNGESTGMFVRGGSAQESKILIDGLTVQNAYNTASPDVASRSRFSPFQFKGSAFSTGGYSAQYGQALSAVLLMNTTDLATESSYTVNANFAQLATAYTNLSDNHSISGTLAYTNLTPLFKIYPQNIDWVKIPEQINAAASYRLKPSADAAFKLDAVYAKSESGMMFNNTDQNLSLARFGIKNDNILITSTYQKALDKNAAWVLKSGASYSYNKDILSVNADAFEKTEQRSQFRAVAIKSFDNGSNILFGTEGHIAEYGLTIAQALSDAKQYKLTDNFETLFSESEFYLTRKLAGRIGVRAEYSSLASSFNVAPRFSLAYKTGLYSQISAAGGSFYQTPDFQYYYYNKTLGYEKATHAVLNYQVIKDNRTFRVEAYYKKYSNLVREYPAQENYFDANPQRFPNGRTDNSGFGDAQGLDVFFRDNKSFKNGQLWVNYSYCDSKRLAGNYLTETQPSFVSNHNLNVIYKQYIAKPMMTVSGTYSFTSGRPYYNPNNPVFMSDRTPVVHNTSIWVNYLTNIKGNFMVVYFSVDNILGTHNVYNYRYSDDGKTRTEVRPAAYRMIMLGTFITISKKKVLPEDMRKN</sequence>
<organism evidence="3 4">
    <name type="scientific">Arcicella aquatica</name>
    <dbReference type="NCBI Taxonomy" id="217141"/>
    <lineage>
        <taxon>Bacteria</taxon>
        <taxon>Pseudomonadati</taxon>
        <taxon>Bacteroidota</taxon>
        <taxon>Cytophagia</taxon>
        <taxon>Cytophagales</taxon>
        <taxon>Flectobacillaceae</taxon>
        <taxon>Arcicella</taxon>
    </lineage>
</organism>
<dbReference type="Proteomes" id="UP001304671">
    <property type="component" value="Unassembled WGS sequence"/>
</dbReference>
<dbReference type="EMBL" id="JAYFUL010000014">
    <property type="protein sequence ID" value="MEA5258287.1"/>
    <property type="molecule type" value="Genomic_DNA"/>
</dbReference>
<feature type="chain" id="PRO_5046905560" evidence="1">
    <location>
        <begin position="23"/>
        <end position="735"/>
    </location>
</feature>
<dbReference type="Pfam" id="PF07715">
    <property type="entry name" value="Plug"/>
    <property type="match status" value="1"/>
</dbReference>
<dbReference type="InterPro" id="IPR037066">
    <property type="entry name" value="Plug_dom_sf"/>
</dbReference>
<gene>
    <name evidence="3" type="ORF">VB264_10890</name>
</gene>
<dbReference type="RefSeq" id="WP_323249267.1">
    <property type="nucleotide sequence ID" value="NZ_JAYFUL010000014.1"/>
</dbReference>
<reference evidence="3 4" key="1">
    <citation type="submission" date="2023-12" db="EMBL/GenBank/DDBJ databases">
        <title>Novel species of the genus Arcicella isolated from rivers.</title>
        <authorList>
            <person name="Lu H."/>
        </authorList>
    </citation>
    <scope>NUCLEOTIDE SEQUENCE [LARGE SCALE GENOMIC DNA]</scope>
    <source>
        <strain evidence="3 4">LMG 21963</strain>
    </source>
</reference>
<evidence type="ECO:0000259" key="2">
    <source>
        <dbReference type="Pfam" id="PF07715"/>
    </source>
</evidence>
<dbReference type="SUPFAM" id="SSF49464">
    <property type="entry name" value="Carboxypeptidase regulatory domain-like"/>
    <property type="match status" value="1"/>
</dbReference>
<evidence type="ECO:0000313" key="3">
    <source>
        <dbReference type="EMBL" id="MEA5258287.1"/>
    </source>
</evidence>
<keyword evidence="1" id="KW-0732">Signal</keyword>
<protein>
    <submittedName>
        <fullName evidence="3">TonB-dependent receptor</fullName>
    </submittedName>
</protein>
<dbReference type="SUPFAM" id="SSF56935">
    <property type="entry name" value="Porins"/>
    <property type="match status" value="1"/>
</dbReference>
<evidence type="ECO:0000256" key="1">
    <source>
        <dbReference type="SAM" id="SignalP"/>
    </source>
</evidence>
<keyword evidence="3" id="KW-0675">Receptor</keyword>